<dbReference type="InterPro" id="IPR008704">
    <property type="entry name" value="Endonuclease_Zinc-binding_loop"/>
</dbReference>
<organism evidence="3 4">
    <name type="scientific">Hyaloscypha variabilis (strain UAMH 11265 / GT02V1 / F)</name>
    <name type="common">Meliniomyces variabilis</name>
    <dbReference type="NCBI Taxonomy" id="1149755"/>
    <lineage>
        <taxon>Eukaryota</taxon>
        <taxon>Fungi</taxon>
        <taxon>Dikarya</taxon>
        <taxon>Ascomycota</taxon>
        <taxon>Pezizomycotina</taxon>
        <taxon>Leotiomycetes</taxon>
        <taxon>Helotiales</taxon>
        <taxon>Hyaloscyphaceae</taxon>
        <taxon>Hyaloscypha</taxon>
        <taxon>Hyaloscypha variabilis</taxon>
    </lineage>
</organism>
<dbReference type="SUPFAM" id="SSF46689">
    <property type="entry name" value="Homeodomain-like"/>
    <property type="match status" value="1"/>
</dbReference>
<dbReference type="Gene3D" id="3.90.75.10">
    <property type="entry name" value="Homing Intron 3 (I-ppo) Encoded Endonuclease, Chain A"/>
    <property type="match status" value="1"/>
</dbReference>
<feature type="domain" description="Zinc-binding loop region of homing endonuclease" evidence="1">
    <location>
        <begin position="322"/>
        <end position="382"/>
    </location>
</feature>
<dbReference type="GO" id="GO:0004519">
    <property type="term" value="F:endonuclease activity"/>
    <property type="evidence" value="ECO:0007669"/>
    <property type="project" value="InterPro"/>
</dbReference>
<dbReference type="OrthoDB" id="3560088at2759"/>
<dbReference type="InterPro" id="IPR044930">
    <property type="entry name" value="Homing_endonuclease_His-Me"/>
</dbReference>
<name>A0A2J6R2Z4_HYAVF</name>
<gene>
    <name evidence="3" type="ORF">L207DRAFT_571698</name>
</gene>
<evidence type="ECO:0000313" key="4">
    <source>
        <dbReference type="Proteomes" id="UP000235786"/>
    </source>
</evidence>
<sequence>MEAHDIKRLRFLSHAGLLLDESGYVHDNIGSLASKDKTDKQSTRKRNTFTLEDDEVLRQWVSRAQDEGLPPRPNIFEELASINSRHTALSWHSQWRKLCKGQTQEPAVTQNCTMISSTEHPIASPSSPAPINKSVGSMEYCVGRNNFSQGFSISEGADASARTRGSAAANRFVYRTPDTSLEESVPILQNESSSWSLPTLPKYAVPQSRCTRGQIKGIEWMTMQGRRRFEAQQDVILSRWGVTAHHQSTCVMVPSLWSEIDPTSLLDFDYEAFKLLDGIRLTFSMLDHATPWVRAAAWFLSSPHTGLEFDNFLGYGPFPPMEGSHLCHMSLCINPHHSTYEASILNKDRKGCRNTAGDIRQLGLPVPKYCTKHKDNPCLLQLAALTTFEAILISLWVFRQSRGLPEGPLIAKPADHPYMTLETKLPLSFADIELDSSALTNENPLNLPKARPTFYCNHCPTIGVFKSLSGYWAHIRDGHPLVPESTRMEEVLLAAKSWRDFGGEKLHYSSTEVDLDERTWKQVQQMKEESFDWTTFLTWKLSYSRKRKFGKISGEE</sequence>
<dbReference type="InterPro" id="IPR015010">
    <property type="entry name" value="TERF2IP_Myb"/>
</dbReference>
<dbReference type="Pfam" id="PF05551">
    <property type="entry name" value="zf-His_Me_endon"/>
    <property type="match status" value="1"/>
</dbReference>
<proteinExistence type="predicted"/>
<dbReference type="CDD" id="cd11655">
    <property type="entry name" value="rap1_myb-like"/>
    <property type="match status" value="1"/>
</dbReference>
<accession>A0A2J6R2Z4</accession>
<evidence type="ECO:0000259" key="1">
    <source>
        <dbReference type="Pfam" id="PF05551"/>
    </source>
</evidence>
<feature type="domain" description="TERF2-interacting telomeric protein 1 Myb" evidence="2">
    <location>
        <begin position="49"/>
        <end position="105"/>
    </location>
</feature>
<dbReference type="AlphaFoldDB" id="A0A2J6R2Z4"/>
<evidence type="ECO:0000259" key="2">
    <source>
        <dbReference type="Pfam" id="PF08914"/>
    </source>
</evidence>
<dbReference type="Proteomes" id="UP000235786">
    <property type="component" value="Unassembled WGS sequence"/>
</dbReference>
<keyword evidence="4" id="KW-1185">Reference proteome</keyword>
<protein>
    <submittedName>
        <fullName evidence="3">Uncharacterized protein</fullName>
    </submittedName>
</protein>
<reference evidence="3 4" key="1">
    <citation type="submission" date="2016-04" db="EMBL/GenBank/DDBJ databases">
        <title>A degradative enzymes factory behind the ericoid mycorrhizal symbiosis.</title>
        <authorList>
            <consortium name="DOE Joint Genome Institute"/>
            <person name="Martino E."/>
            <person name="Morin E."/>
            <person name="Grelet G."/>
            <person name="Kuo A."/>
            <person name="Kohler A."/>
            <person name="Daghino S."/>
            <person name="Barry K."/>
            <person name="Choi C."/>
            <person name="Cichocki N."/>
            <person name="Clum A."/>
            <person name="Copeland A."/>
            <person name="Hainaut M."/>
            <person name="Haridas S."/>
            <person name="Labutti K."/>
            <person name="Lindquist E."/>
            <person name="Lipzen A."/>
            <person name="Khouja H.-R."/>
            <person name="Murat C."/>
            <person name="Ohm R."/>
            <person name="Olson A."/>
            <person name="Spatafora J."/>
            <person name="Veneault-Fourrey C."/>
            <person name="Henrissat B."/>
            <person name="Grigoriev I."/>
            <person name="Martin F."/>
            <person name="Perotto S."/>
        </authorList>
    </citation>
    <scope>NUCLEOTIDE SEQUENCE [LARGE SCALE GENOMIC DNA]</scope>
    <source>
        <strain evidence="3 4">F</strain>
    </source>
</reference>
<dbReference type="Pfam" id="PF08914">
    <property type="entry name" value="Myb_Rap1"/>
    <property type="match status" value="1"/>
</dbReference>
<dbReference type="InterPro" id="IPR009057">
    <property type="entry name" value="Homeodomain-like_sf"/>
</dbReference>
<evidence type="ECO:0000313" key="3">
    <source>
        <dbReference type="EMBL" id="PMD32873.1"/>
    </source>
</evidence>
<dbReference type="EMBL" id="KZ613957">
    <property type="protein sequence ID" value="PMD32873.1"/>
    <property type="molecule type" value="Genomic_DNA"/>
</dbReference>
<dbReference type="Gene3D" id="1.10.10.60">
    <property type="entry name" value="Homeodomain-like"/>
    <property type="match status" value="1"/>
</dbReference>